<evidence type="ECO:0000313" key="2">
    <source>
        <dbReference type="Proteomes" id="UP000232688"/>
    </source>
</evidence>
<evidence type="ECO:0000313" key="1">
    <source>
        <dbReference type="EMBL" id="PKC62784.1"/>
    </source>
</evidence>
<gene>
    <name evidence="1" type="ORF">RhiirA1_464673</name>
</gene>
<accession>A0A2I1FDW7</accession>
<proteinExistence type="predicted"/>
<dbReference type="InterPro" id="IPR036047">
    <property type="entry name" value="F-box-like_dom_sf"/>
</dbReference>
<dbReference type="EMBL" id="LLXH01000814">
    <property type="protein sequence ID" value="PKC62784.1"/>
    <property type="molecule type" value="Genomic_DNA"/>
</dbReference>
<dbReference type="SUPFAM" id="SSF81383">
    <property type="entry name" value="F-box domain"/>
    <property type="match status" value="1"/>
</dbReference>
<dbReference type="OrthoDB" id="2438185at2759"/>
<organism evidence="1 2">
    <name type="scientific">Rhizophagus irregularis</name>
    <dbReference type="NCBI Taxonomy" id="588596"/>
    <lineage>
        <taxon>Eukaryota</taxon>
        <taxon>Fungi</taxon>
        <taxon>Fungi incertae sedis</taxon>
        <taxon>Mucoromycota</taxon>
        <taxon>Glomeromycotina</taxon>
        <taxon>Glomeromycetes</taxon>
        <taxon>Glomerales</taxon>
        <taxon>Glomeraceae</taxon>
        <taxon>Rhizophagus</taxon>
    </lineage>
</organism>
<dbReference type="VEuPathDB" id="FungiDB:RhiirA1_464673"/>
<dbReference type="Proteomes" id="UP000232688">
    <property type="component" value="Unassembled WGS sequence"/>
</dbReference>
<reference evidence="1 2" key="1">
    <citation type="submission" date="2017-10" db="EMBL/GenBank/DDBJ databases">
        <title>Extensive intraspecific genome diversity in a model arbuscular mycorrhizal fungus.</title>
        <authorList>
            <person name="Chen E.C.H."/>
            <person name="Morin E."/>
            <person name="Baudet D."/>
            <person name="Noel J."/>
            <person name="Ndikumana S."/>
            <person name="Charron P."/>
            <person name="St-Onge C."/>
            <person name="Giorgi J."/>
            <person name="Grigoriev I.V."/>
            <person name="Roux C."/>
            <person name="Martin F.M."/>
            <person name="Corradi N."/>
        </authorList>
    </citation>
    <scope>NUCLEOTIDE SEQUENCE [LARGE SCALE GENOMIC DNA]</scope>
    <source>
        <strain evidence="1 2">A1</strain>
    </source>
</reference>
<sequence length="311" mass="36120">MSQLPADCLNEIIEYLKDDKITLCSCLLVNRLWCETSVIQIILISKIPKIILYPKIKDCLKNLSEFQYHIISNELTDLISAQKNLKYFCLTQHRKYEDKNFTSSITNNLIGLNLYDVNYISLSFITNFQTYKNICSKCKSLIKFLENNGKSLKEFYLSEDHVRCHNYNSLNLAIANFCLNIRKLFVGFKHDNELESLKTVLNSCQYLETINEALEAVVKYSQNIHEIILYPTSDVISKLLQEELEAFFVSWINRITQKSLSLAIVTNNDHDCIIHSLDKCDKNMEIINEYIKLGVIKNFKIAEFDNGGFIF</sequence>
<dbReference type="AlphaFoldDB" id="A0A2I1FDW7"/>
<protein>
    <submittedName>
        <fullName evidence="1">Uncharacterized protein</fullName>
    </submittedName>
</protein>
<reference evidence="1 2" key="2">
    <citation type="submission" date="2017-10" db="EMBL/GenBank/DDBJ databases">
        <title>Genome analyses suggest a sexual origin of heterokaryosis in a supposedly ancient asexual fungus.</title>
        <authorList>
            <person name="Corradi N."/>
            <person name="Sedzielewska K."/>
            <person name="Noel J."/>
            <person name="Charron P."/>
            <person name="Farinelli L."/>
            <person name="Marton T."/>
            <person name="Kruger M."/>
            <person name="Pelin A."/>
            <person name="Brachmann A."/>
            <person name="Corradi N."/>
        </authorList>
    </citation>
    <scope>NUCLEOTIDE SEQUENCE [LARGE SCALE GENOMIC DNA]</scope>
    <source>
        <strain evidence="1 2">A1</strain>
    </source>
</reference>
<comment type="caution">
    <text evidence="1">The sequence shown here is derived from an EMBL/GenBank/DDBJ whole genome shotgun (WGS) entry which is preliminary data.</text>
</comment>
<name>A0A2I1FDW7_9GLOM</name>